<organism evidence="14 15">
    <name type="scientific">Dillenia turbinata</name>
    <dbReference type="NCBI Taxonomy" id="194707"/>
    <lineage>
        <taxon>Eukaryota</taxon>
        <taxon>Viridiplantae</taxon>
        <taxon>Streptophyta</taxon>
        <taxon>Embryophyta</taxon>
        <taxon>Tracheophyta</taxon>
        <taxon>Spermatophyta</taxon>
        <taxon>Magnoliopsida</taxon>
        <taxon>eudicotyledons</taxon>
        <taxon>Gunneridae</taxon>
        <taxon>Pentapetalae</taxon>
        <taxon>Dilleniales</taxon>
        <taxon>Dilleniaceae</taxon>
        <taxon>Dillenia</taxon>
    </lineage>
</organism>
<dbReference type="Proteomes" id="UP001370490">
    <property type="component" value="Unassembled WGS sequence"/>
</dbReference>
<feature type="transmembrane region" description="Helical" evidence="13">
    <location>
        <begin position="15"/>
        <end position="34"/>
    </location>
</feature>
<dbReference type="EMBL" id="JBAMMX010000014">
    <property type="protein sequence ID" value="KAK6928534.1"/>
    <property type="molecule type" value="Genomic_DNA"/>
</dbReference>
<dbReference type="InterPro" id="IPR002403">
    <property type="entry name" value="Cyt_P450_E_grp-IV"/>
</dbReference>
<comment type="similarity">
    <text evidence="3">Belongs to the cytochrome P450 family.</text>
</comment>
<keyword evidence="5 13" id="KW-0812">Transmembrane</keyword>
<evidence type="ECO:0000256" key="11">
    <source>
        <dbReference type="ARBA" id="ARBA00023136"/>
    </source>
</evidence>
<dbReference type="PANTHER" id="PTHR24296">
    <property type="entry name" value="CYTOCHROME P450"/>
    <property type="match status" value="1"/>
</dbReference>
<dbReference type="PRINTS" id="PR00385">
    <property type="entry name" value="P450"/>
</dbReference>
<dbReference type="AlphaFoldDB" id="A0AAN8VBK1"/>
<keyword evidence="11 13" id="KW-0472">Membrane</keyword>
<dbReference type="GO" id="GO:0020037">
    <property type="term" value="F:heme binding"/>
    <property type="evidence" value="ECO:0007669"/>
    <property type="project" value="InterPro"/>
</dbReference>
<keyword evidence="4 12" id="KW-0349">Heme</keyword>
<evidence type="ECO:0000256" key="4">
    <source>
        <dbReference type="ARBA" id="ARBA00022617"/>
    </source>
</evidence>
<evidence type="ECO:0000256" key="8">
    <source>
        <dbReference type="ARBA" id="ARBA00023002"/>
    </source>
</evidence>
<evidence type="ECO:0000256" key="1">
    <source>
        <dbReference type="ARBA" id="ARBA00001971"/>
    </source>
</evidence>
<keyword evidence="8" id="KW-0560">Oxidoreductase</keyword>
<evidence type="ECO:0000256" key="9">
    <source>
        <dbReference type="ARBA" id="ARBA00023004"/>
    </source>
</evidence>
<dbReference type="SUPFAM" id="SSF48264">
    <property type="entry name" value="Cytochrome P450"/>
    <property type="match status" value="1"/>
</dbReference>
<evidence type="ECO:0000256" key="2">
    <source>
        <dbReference type="ARBA" id="ARBA00004167"/>
    </source>
</evidence>
<feature type="binding site" description="axial binding residue" evidence="12">
    <location>
        <position position="456"/>
    </location>
    <ligand>
        <name>heme</name>
        <dbReference type="ChEBI" id="CHEBI:30413"/>
    </ligand>
    <ligandPart>
        <name>Fe</name>
        <dbReference type="ChEBI" id="CHEBI:18248"/>
    </ligandPart>
</feature>
<comment type="caution">
    <text evidence="14">The sequence shown here is derived from an EMBL/GenBank/DDBJ whole genome shotgun (WGS) entry which is preliminary data.</text>
</comment>
<dbReference type="FunFam" id="1.10.630.10:FF:000044">
    <property type="entry name" value="Cytochrome P450"/>
    <property type="match status" value="1"/>
</dbReference>
<evidence type="ECO:0000256" key="7">
    <source>
        <dbReference type="ARBA" id="ARBA00022989"/>
    </source>
</evidence>
<dbReference type="GO" id="GO:0005506">
    <property type="term" value="F:iron ion binding"/>
    <property type="evidence" value="ECO:0007669"/>
    <property type="project" value="InterPro"/>
</dbReference>
<comment type="cofactor">
    <cofactor evidence="1 12">
        <name>heme</name>
        <dbReference type="ChEBI" id="CHEBI:30413"/>
    </cofactor>
</comment>
<protein>
    <submittedName>
        <fullName evidence="14">Cytochrome P450</fullName>
    </submittedName>
</protein>
<evidence type="ECO:0000256" key="5">
    <source>
        <dbReference type="ARBA" id="ARBA00022692"/>
    </source>
</evidence>
<evidence type="ECO:0000313" key="15">
    <source>
        <dbReference type="Proteomes" id="UP001370490"/>
    </source>
</evidence>
<keyword evidence="10" id="KW-0503">Monooxygenase</keyword>
<accession>A0AAN8VBK1</accession>
<keyword evidence="15" id="KW-1185">Reference proteome</keyword>
<evidence type="ECO:0000256" key="10">
    <source>
        <dbReference type="ARBA" id="ARBA00023033"/>
    </source>
</evidence>
<name>A0AAN8VBK1_9MAGN</name>
<keyword evidence="7 13" id="KW-1133">Transmembrane helix</keyword>
<keyword evidence="9 12" id="KW-0408">Iron</keyword>
<dbReference type="InterPro" id="IPR001128">
    <property type="entry name" value="Cyt_P450"/>
</dbReference>
<comment type="subcellular location">
    <subcellularLocation>
        <location evidence="2">Membrane</location>
        <topology evidence="2">Single-pass membrane protein</topology>
    </subcellularLocation>
</comment>
<evidence type="ECO:0000256" key="12">
    <source>
        <dbReference type="PIRSR" id="PIRSR602403-1"/>
    </source>
</evidence>
<dbReference type="InterPro" id="IPR036396">
    <property type="entry name" value="Cyt_P450_sf"/>
</dbReference>
<dbReference type="GO" id="GO:0016705">
    <property type="term" value="F:oxidoreductase activity, acting on paired donors, with incorporation or reduction of molecular oxygen"/>
    <property type="evidence" value="ECO:0007669"/>
    <property type="project" value="InterPro"/>
</dbReference>
<dbReference type="GO" id="GO:0004497">
    <property type="term" value="F:monooxygenase activity"/>
    <property type="evidence" value="ECO:0007669"/>
    <property type="project" value="UniProtKB-KW"/>
</dbReference>
<evidence type="ECO:0000256" key="6">
    <source>
        <dbReference type="ARBA" id="ARBA00022723"/>
    </source>
</evidence>
<sequence length="526" mass="60630">METLFSLLTLPECPSIIQLLMLIYLFLLIFHHFWQFYKFSGNGPKTYPFIGCLISFYKNRRRLLDWYTEMLTSSTSQTIVIHRFGAPRTIVTANPENVEYMLRINFDNFPKGKPFTQILGDFLGRGIFNVDGELWRTQRKLASHEFSARSVKELMVNALHEEVENRLLPFLDKAVKDREELDLQEVLRRLAFDLVCKVSLGIDLCCLDPSRPISPLLTAFDKASEICARRGAAPVFLIWQIKRLFGVGSEKELKKAVGEIHKFIVEIIGTRKTKLIEHKESENENDLLSRLISAGHEDEFIRDMIISFVMAGRDTTSAAMTWLFWLLSRHQKIEEGLAQEVGFGKEENILLSYESLKEMRLLEACLCESMRLYPPISWDSKHAIEDDILPDGTLVRSGDRVTYFPYGMGRLEALWGEDRFEFKPNRWFIEPDKEVGELKKVCPFEYPIFQAGPRVCLGKDMAFIQMKYVVASILSRFEIRPVSPNQPIFVPLLTAHMDGGLRVLVQRRERKTGSSEPNQVIKLGSQ</sequence>
<dbReference type="PRINTS" id="PR00465">
    <property type="entry name" value="EP450IV"/>
</dbReference>
<reference evidence="14 15" key="1">
    <citation type="submission" date="2023-12" db="EMBL/GenBank/DDBJ databases">
        <title>A high-quality genome assembly for Dillenia turbinata (Dilleniales).</title>
        <authorList>
            <person name="Chanderbali A."/>
        </authorList>
    </citation>
    <scope>NUCLEOTIDE SEQUENCE [LARGE SCALE GENOMIC DNA]</scope>
    <source>
        <strain evidence="14">LSX21</strain>
        <tissue evidence="14">Leaf</tissue>
    </source>
</reference>
<dbReference type="GO" id="GO:0016020">
    <property type="term" value="C:membrane"/>
    <property type="evidence" value="ECO:0007669"/>
    <property type="project" value="UniProtKB-SubCell"/>
</dbReference>
<evidence type="ECO:0000313" key="14">
    <source>
        <dbReference type="EMBL" id="KAK6928534.1"/>
    </source>
</evidence>
<gene>
    <name evidence="14" type="ORF">RJ641_007125</name>
</gene>
<dbReference type="Pfam" id="PF00067">
    <property type="entry name" value="p450"/>
    <property type="match status" value="1"/>
</dbReference>
<evidence type="ECO:0000256" key="13">
    <source>
        <dbReference type="SAM" id="Phobius"/>
    </source>
</evidence>
<proteinExistence type="inferred from homology"/>
<dbReference type="CDD" id="cd11064">
    <property type="entry name" value="CYP86A"/>
    <property type="match status" value="1"/>
</dbReference>
<keyword evidence="6 12" id="KW-0479">Metal-binding</keyword>
<evidence type="ECO:0000256" key="3">
    <source>
        <dbReference type="ARBA" id="ARBA00010617"/>
    </source>
</evidence>
<dbReference type="Gene3D" id="1.10.630.10">
    <property type="entry name" value="Cytochrome P450"/>
    <property type="match status" value="1"/>
</dbReference>